<feature type="transmembrane region" description="Helical" evidence="3">
    <location>
        <begin position="512"/>
        <end position="534"/>
    </location>
</feature>
<feature type="transmembrane region" description="Helical" evidence="3">
    <location>
        <begin position="450"/>
        <end position="473"/>
    </location>
</feature>
<accession>A0A8H3FBQ5</accession>
<dbReference type="Proteomes" id="UP000664203">
    <property type="component" value="Unassembled WGS sequence"/>
</dbReference>
<feature type="transmembrane region" description="Helical" evidence="3">
    <location>
        <begin position="546"/>
        <end position="565"/>
    </location>
</feature>
<protein>
    <submittedName>
        <fullName evidence="4">Uncharacterized protein</fullName>
    </submittedName>
</protein>
<reference evidence="4" key="1">
    <citation type="submission" date="2021-03" db="EMBL/GenBank/DDBJ databases">
        <authorList>
            <person name="Tagirdzhanova G."/>
        </authorList>
    </citation>
    <scope>NUCLEOTIDE SEQUENCE</scope>
</reference>
<dbReference type="EMBL" id="CAJPDR010000119">
    <property type="protein sequence ID" value="CAF9919123.1"/>
    <property type="molecule type" value="Genomic_DNA"/>
</dbReference>
<dbReference type="AlphaFoldDB" id="A0A8H3FBQ5"/>
<organism evidence="4 5">
    <name type="scientific">Alectoria fallacina</name>
    <dbReference type="NCBI Taxonomy" id="1903189"/>
    <lineage>
        <taxon>Eukaryota</taxon>
        <taxon>Fungi</taxon>
        <taxon>Dikarya</taxon>
        <taxon>Ascomycota</taxon>
        <taxon>Pezizomycotina</taxon>
        <taxon>Lecanoromycetes</taxon>
        <taxon>OSLEUM clade</taxon>
        <taxon>Lecanoromycetidae</taxon>
        <taxon>Lecanorales</taxon>
        <taxon>Lecanorineae</taxon>
        <taxon>Parmeliaceae</taxon>
        <taxon>Alectoria</taxon>
    </lineage>
</organism>
<evidence type="ECO:0000256" key="1">
    <source>
        <dbReference type="SAM" id="Coils"/>
    </source>
</evidence>
<keyword evidence="5" id="KW-1185">Reference proteome</keyword>
<evidence type="ECO:0000256" key="3">
    <source>
        <dbReference type="SAM" id="Phobius"/>
    </source>
</evidence>
<keyword evidence="3" id="KW-0812">Transmembrane</keyword>
<comment type="caution">
    <text evidence="4">The sequence shown here is derived from an EMBL/GenBank/DDBJ whole genome shotgun (WGS) entry which is preliminary data.</text>
</comment>
<feature type="region of interest" description="Disordered" evidence="2">
    <location>
        <begin position="1"/>
        <end position="28"/>
    </location>
</feature>
<feature type="compositionally biased region" description="Basic and acidic residues" evidence="2">
    <location>
        <begin position="1"/>
        <end position="13"/>
    </location>
</feature>
<feature type="coiled-coil region" evidence="1">
    <location>
        <begin position="387"/>
        <end position="414"/>
    </location>
</feature>
<evidence type="ECO:0000313" key="5">
    <source>
        <dbReference type="Proteomes" id="UP000664203"/>
    </source>
</evidence>
<gene>
    <name evidence="4" type="ORF">ALECFALPRED_000976</name>
</gene>
<feature type="non-terminal residue" evidence="4">
    <location>
        <position position="571"/>
    </location>
</feature>
<evidence type="ECO:0000256" key="2">
    <source>
        <dbReference type="SAM" id="MobiDB-lite"/>
    </source>
</evidence>
<dbReference type="OrthoDB" id="5429008at2759"/>
<keyword evidence="1" id="KW-0175">Coiled coil</keyword>
<name>A0A8H3FBQ5_9LECA</name>
<proteinExistence type="predicted"/>
<sequence length="571" mass="64828">MELRLLSRQDSEHRRKPSLESQRIPAADPIVRDLEGAAERHKDRPKFLNDYAHIYHKPQPGLREVFDLIVKLPPGVLEPPHLNSGAGKNGQPPDTASLKEWLHWLHGKVSEEYADSFLLCCFTAESPKHIAANLENFVDFILKPFPAQVLRRNEVPRRALVYVLSQASAWSLSDKAVSSIAKAEKPEDFDLRLNLPTDESKAPLLAVPHSDSLTMTVCWQSEAPKYTSDLKTYIWQPFKYPPPFTYVKIFVLHADLARNPRVVLLFQKSESMRSFRKKFHSSSEEPSDNSNRVPTKDLTRAIASIYSVAIADTLKFLEETFRDVHSLTFKSRASPSKEKAHHLVHVLDCSRRAEVDMANNRTLLKELSLQIEKLASLVPDPTRTPALEKLETEMEYLKAELGNLVRKIERLQSESFLGMNITPSSTANWLSADDGNTQTNANPRTWDIKWFAILAGPLLFGTIILPLVTGPTLRWISQSYVKLRAFWRLGFVLSGIIYLILYYTLITETDTYGAMVLTALCDGPLEILAFYKLLAALRQRERRVTWGLFWVLSSLLLCLDFSPIFSDAESA</sequence>
<feature type="transmembrane region" description="Helical" evidence="3">
    <location>
        <begin position="485"/>
        <end position="506"/>
    </location>
</feature>
<keyword evidence="3" id="KW-0472">Membrane</keyword>
<keyword evidence="3" id="KW-1133">Transmembrane helix</keyword>
<evidence type="ECO:0000313" key="4">
    <source>
        <dbReference type="EMBL" id="CAF9919123.1"/>
    </source>
</evidence>